<feature type="transmembrane region" description="Helical" evidence="1">
    <location>
        <begin position="21"/>
        <end position="41"/>
    </location>
</feature>
<dbReference type="InterPro" id="IPR018746">
    <property type="entry name" value="DUF2298"/>
</dbReference>
<reference evidence="2" key="1">
    <citation type="journal article" date="2012" name="PLoS ONE">
        <title>Gene sets for utilization of primary and secondary nutrition supplies in the distal gut of endangered iberian lynx.</title>
        <authorList>
            <person name="Alcaide M."/>
            <person name="Messina E."/>
            <person name="Richter M."/>
            <person name="Bargiela R."/>
            <person name="Peplies J."/>
            <person name="Huws S.A."/>
            <person name="Newbold C.J."/>
            <person name="Golyshin P.N."/>
            <person name="Simon M.A."/>
            <person name="Lopez G."/>
            <person name="Yakimov M.M."/>
            <person name="Ferrer M."/>
        </authorList>
    </citation>
    <scope>NUCLEOTIDE SEQUENCE</scope>
</reference>
<evidence type="ECO:0000313" key="2">
    <source>
        <dbReference type="EMBL" id="EJW91892.1"/>
    </source>
</evidence>
<sequence>CFLLFLHQQKKNIQVFPEQGLTWIVWEELLFFGIFLFWTYLAGFHPAAYGTEKFMDYGFMEAMMRSKVLPAKDLWYSQGHINYYYGGQYFAVFLTKLSGSKVALTYNLMRTFVAGLAFVLPFSLVSQMVADQLKKREGRIAKAAPTLAGLLAGGAVSLAGNMH</sequence>
<dbReference type="PANTHER" id="PTHR10790">
    <property type="entry name" value="TPR-DOMAIN CONTAINING PROTEIN"/>
    <property type="match status" value="1"/>
</dbReference>
<feature type="non-terminal residue" evidence="2">
    <location>
        <position position="1"/>
    </location>
</feature>
<gene>
    <name evidence="2" type="ORF">EVA_20001</name>
</gene>
<proteinExistence type="predicted"/>
<name>J9FQN9_9ZZZZ</name>
<feature type="transmembrane region" description="Helical" evidence="1">
    <location>
        <begin position="108"/>
        <end position="130"/>
    </location>
</feature>
<evidence type="ECO:0000256" key="1">
    <source>
        <dbReference type="SAM" id="Phobius"/>
    </source>
</evidence>
<dbReference type="PANTHER" id="PTHR10790:SF51">
    <property type="entry name" value="TETRATRICOPEPTIDE REPEAT PROTEIN"/>
    <property type="match status" value="1"/>
</dbReference>
<keyword evidence="1" id="KW-0472">Membrane</keyword>
<feature type="non-terminal residue" evidence="2">
    <location>
        <position position="163"/>
    </location>
</feature>
<accession>J9FQN9</accession>
<keyword evidence="1" id="KW-0812">Transmembrane</keyword>
<comment type="caution">
    <text evidence="2">The sequence shown here is derived from an EMBL/GenBank/DDBJ whole genome shotgun (WGS) entry which is preliminary data.</text>
</comment>
<protein>
    <submittedName>
        <fullName evidence="2">YYY membrane protein</fullName>
    </submittedName>
</protein>
<organism evidence="2">
    <name type="scientific">gut metagenome</name>
    <dbReference type="NCBI Taxonomy" id="749906"/>
    <lineage>
        <taxon>unclassified sequences</taxon>
        <taxon>metagenomes</taxon>
        <taxon>organismal metagenomes</taxon>
    </lineage>
</organism>
<dbReference type="AlphaFoldDB" id="J9FQN9"/>
<dbReference type="Pfam" id="PF10060">
    <property type="entry name" value="DUF2298"/>
    <property type="match status" value="1"/>
</dbReference>
<keyword evidence="1" id="KW-1133">Transmembrane helix</keyword>
<dbReference type="EMBL" id="AMCI01007883">
    <property type="protein sequence ID" value="EJW91892.1"/>
    <property type="molecule type" value="Genomic_DNA"/>
</dbReference>